<keyword evidence="1" id="KW-1133">Transmembrane helix</keyword>
<dbReference type="AlphaFoldDB" id="B7JXI7"/>
<sequence>MKILEQTEQVLKLEEKTNSGWCLSLFFMLFGIGFLIPPSIMFVGLTRTTRLQCDRVETTLVSCQLTNSHILSKERIEIPSGQLQGAKIVEDEGSEGNTVYLVDLVTKNGQIRTNLSPDSAQQINDFIGNQSQPDLTLERSAGDLFFFLCLIPFFLIGGSFAFSPFYSLLIFPSKIIYIFDKNLDQIVIKKVSLLNSKTEGLLKLSRVQEAKLEVIETTKSDGDKYNYYKTILKVKLDQPLPLPILTNSLDEHKKIVQAINEFLR</sequence>
<dbReference type="EMBL" id="CP001287">
    <property type="protein sequence ID" value="ACK64744.1"/>
    <property type="molecule type" value="Genomic_DNA"/>
</dbReference>
<dbReference type="eggNOG" id="ENOG5033K5V">
    <property type="taxonomic scope" value="Bacteria"/>
</dbReference>
<evidence type="ECO:0000313" key="2">
    <source>
        <dbReference type="EMBL" id="ACK64744.1"/>
    </source>
</evidence>
<evidence type="ECO:0000313" key="3">
    <source>
        <dbReference type="Proteomes" id="UP000008204"/>
    </source>
</evidence>
<organism evidence="2 3">
    <name type="scientific">Rippkaea orientalis (strain PCC 8801 / RF-1)</name>
    <name type="common">Cyanothece sp. (strain PCC 8801)</name>
    <dbReference type="NCBI Taxonomy" id="41431"/>
    <lineage>
        <taxon>Bacteria</taxon>
        <taxon>Bacillati</taxon>
        <taxon>Cyanobacteriota</taxon>
        <taxon>Cyanophyceae</taxon>
        <taxon>Oscillatoriophycideae</taxon>
        <taxon>Chroococcales</taxon>
        <taxon>Aphanothecaceae</taxon>
        <taxon>Rippkaea</taxon>
        <taxon>Rippkaea orientalis</taxon>
    </lineage>
</organism>
<protein>
    <submittedName>
        <fullName evidence="2">Uncharacterized protein</fullName>
    </submittedName>
</protein>
<dbReference type="KEGG" id="cyp:PCC8801_0657"/>
<keyword evidence="3" id="KW-1185">Reference proteome</keyword>
<accession>B7JXI7</accession>
<keyword evidence="1" id="KW-0812">Transmembrane</keyword>
<feature type="transmembrane region" description="Helical" evidence="1">
    <location>
        <begin position="144"/>
        <end position="171"/>
    </location>
</feature>
<name>B7JXI7_RIPO1</name>
<dbReference type="HOGENOM" id="CLU_1052595_0_0_3"/>
<proteinExistence type="predicted"/>
<feature type="transmembrane region" description="Helical" evidence="1">
    <location>
        <begin position="21"/>
        <end position="45"/>
    </location>
</feature>
<dbReference type="Proteomes" id="UP000008204">
    <property type="component" value="Chromosome"/>
</dbReference>
<evidence type="ECO:0000256" key="1">
    <source>
        <dbReference type="SAM" id="Phobius"/>
    </source>
</evidence>
<dbReference type="RefSeq" id="WP_012594020.1">
    <property type="nucleotide sequence ID" value="NC_011726.1"/>
</dbReference>
<gene>
    <name evidence="2" type="ordered locus">PCC8801_0657</name>
</gene>
<reference evidence="3" key="1">
    <citation type="journal article" date="2011" name="MBio">
        <title>Novel metabolic attributes of the genus Cyanothece, comprising a group of unicellular nitrogen-fixing Cyanobacteria.</title>
        <authorList>
            <person name="Bandyopadhyay A."/>
            <person name="Elvitigala T."/>
            <person name="Welsh E."/>
            <person name="Stockel J."/>
            <person name="Liberton M."/>
            <person name="Min H."/>
            <person name="Sherman L.A."/>
            <person name="Pakrasi H.B."/>
        </authorList>
    </citation>
    <scope>NUCLEOTIDE SEQUENCE [LARGE SCALE GENOMIC DNA]</scope>
    <source>
        <strain evidence="3">PCC 8801</strain>
    </source>
</reference>
<keyword evidence="1" id="KW-0472">Membrane</keyword>